<dbReference type="Pfam" id="PF00483">
    <property type="entry name" value="NTP_transferase"/>
    <property type="match status" value="1"/>
</dbReference>
<comment type="pathway">
    <text evidence="1">Carbohydrate metabolism; nucleotide-sugar metabolism.</text>
</comment>
<evidence type="ECO:0000256" key="1">
    <source>
        <dbReference type="ARBA" id="ARBA00005136"/>
    </source>
</evidence>
<dbReference type="InterPro" id="IPR029044">
    <property type="entry name" value="Nucleotide-diphossugar_trans"/>
</dbReference>
<gene>
    <name evidence="9" type="ORF">TMU3MR103_1515</name>
</gene>
<evidence type="ECO:0000256" key="5">
    <source>
        <dbReference type="ARBA" id="ARBA00022695"/>
    </source>
</evidence>
<protein>
    <recommendedName>
        <fullName evidence="3 7">UTP--glucose-1-phosphate uridylyltransferase</fullName>
        <ecNumber evidence="3 7">2.7.7.9</ecNumber>
    </recommendedName>
    <alternativeName>
        <fullName evidence="7">UDP-glucose pyrophosphorylase</fullName>
    </alternativeName>
</protein>
<dbReference type="PATRIC" id="fig|1302648.3.peg.1481"/>
<evidence type="ECO:0000313" key="10">
    <source>
        <dbReference type="Proteomes" id="UP000029381"/>
    </source>
</evidence>
<evidence type="ECO:0000313" key="9">
    <source>
        <dbReference type="EMBL" id="KFN90414.1"/>
    </source>
</evidence>
<comment type="caution">
    <text evidence="9">The sequence shown here is derived from an EMBL/GenBank/DDBJ whole genome shotgun (WGS) entry which is preliminary data.</text>
</comment>
<keyword evidence="5 7" id="KW-0548">Nucleotidyltransferase</keyword>
<dbReference type="GO" id="GO:0003983">
    <property type="term" value="F:UTP:glucose-1-phosphate uridylyltransferase activity"/>
    <property type="evidence" value="ECO:0007669"/>
    <property type="project" value="UniProtKB-EC"/>
</dbReference>
<dbReference type="CDD" id="cd02541">
    <property type="entry name" value="UGPase_prokaryotic"/>
    <property type="match status" value="1"/>
</dbReference>
<dbReference type="PANTHER" id="PTHR43197:SF1">
    <property type="entry name" value="UTP--GLUCOSE-1-PHOSPHATE URIDYLYLTRANSFERASE"/>
    <property type="match status" value="1"/>
</dbReference>
<evidence type="ECO:0000256" key="2">
    <source>
        <dbReference type="ARBA" id="ARBA00006890"/>
    </source>
</evidence>
<dbReference type="EMBL" id="JPVT01000158">
    <property type="protein sequence ID" value="KFN90414.1"/>
    <property type="molecule type" value="Genomic_DNA"/>
</dbReference>
<reference evidence="9 10" key="1">
    <citation type="submission" date="2014-08" db="EMBL/GenBank/DDBJ databases">
        <title>Genome sequence of Tetragenococcus muriaticus.</title>
        <authorList>
            <person name="Chuea-nongthon C."/>
            <person name="Rodtong S."/>
            <person name="Yongsawatdigul J."/>
            <person name="Steele J.L."/>
            <person name="Liu X.-y."/>
            <person name="Speers J."/>
            <person name="Glasner J.D."/>
            <person name="Neeno-Eckwall E.C."/>
        </authorList>
    </citation>
    <scope>NUCLEOTIDE SEQUENCE [LARGE SCALE GENOMIC DNA]</scope>
    <source>
        <strain evidence="9 10">3MR10-3</strain>
    </source>
</reference>
<evidence type="ECO:0000259" key="8">
    <source>
        <dbReference type="Pfam" id="PF00483"/>
    </source>
</evidence>
<name>A0A091C0G5_9ENTE</name>
<accession>A0A091C0G5</accession>
<dbReference type="GO" id="GO:0006011">
    <property type="term" value="P:UDP-alpha-D-glucose metabolic process"/>
    <property type="evidence" value="ECO:0007669"/>
    <property type="project" value="InterPro"/>
</dbReference>
<dbReference type="InterPro" id="IPR005771">
    <property type="entry name" value="GalU_uridylyltTrfase_bac/arc"/>
</dbReference>
<dbReference type="PANTHER" id="PTHR43197">
    <property type="entry name" value="UTP--GLUCOSE-1-PHOSPHATE URIDYLYLTRANSFERASE"/>
    <property type="match status" value="1"/>
</dbReference>
<keyword evidence="4 7" id="KW-0808">Transferase</keyword>
<comment type="similarity">
    <text evidence="2 7">Belongs to the UDPGP type 2 family.</text>
</comment>
<evidence type="ECO:0000256" key="6">
    <source>
        <dbReference type="ARBA" id="ARBA00048128"/>
    </source>
</evidence>
<sequence>MKVKKAVIPAAGLGTRFLPTTKAMAKEMLPIVDKPTIQFIVEEALDSGIEDILIVTGKGKRPIEDHFDANLELEMNLREKGKDDLLKLVEETTDVNLHFIRQSHPKGLGHAILQAKAFVGNEPFVVMLGDDLMKDQIPLSKQLIDDYEKTHASTIGVMDVPHEDTSKYGIINPERQVEDGLYNVNSFVEKPEPEVAPSDLAIIGRYLLTPEIFTILENLAPGAGGEVQLTDAIDILNKTQRVFAREFRGKRFDVGDKFGFMKTSIEYGLVHPQIKDDLSDYIIELGNQLSQKKQANQSSVDTTTREEE</sequence>
<dbReference type="UniPathway" id="UPA00215"/>
<evidence type="ECO:0000256" key="7">
    <source>
        <dbReference type="RuleBase" id="RU361259"/>
    </source>
</evidence>
<evidence type="ECO:0000256" key="4">
    <source>
        <dbReference type="ARBA" id="ARBA00022679"/>
    </source>
</evidence>
<dbReference type="SUPFAM" id="SSF53448">
    <property type="entry name" value="Nucleotide-diphospho-sugar transferases"/>
    <property type="match status" value="1"/>
</dbReference>
<dbReference type="RefSeq" id="WP_028789818.1">
    <property type="nucleotide sequence ID" value="NZ_JPVT01000158.1"/>
</dbReference>
<keyword evidence="10" id="KW-1185">Reference proteome</keyword>
<dbReference type="EC" id="2.7.7.9" evidence="3 7"/>
<feature type="domain" description="Nucleotidyl transferase" evidence="8">
    <location>
        <begin position="5"/>
        <end position="262"/>
    </location>
</feature>
<dbReference type="Proteomes" id="UP000029381">
    <property type="component" value="Unassembled WGS sequence"/>
</dbReference>
<evidence type="ECO:0000256" key="3">
    <source>
        <dbReference type="ARBA" id="ARBA00012415"/>
    </source>
</evidence>
<proteinExistence type="inferred from homology"/>
<dbReference type="AlphaFoldDB" id="A0A091C0G5"/>
<comment type="catalytic activity">
    <reaction evidence="6 7">
        <text>alpha-D-glucose 1-phosphate + UTP + H(+) = UDP-alpha-D-glucose + diphosphate</text>
        <dbReference type="Rhea" id="RHEA:19889"/>
        <dbReference type="ChEBI" id="CHEBI:15378"/>
        <dbReference type="ChEBI" id="CHEBI:33019"/>
        <dbReference type="ChEBI" id="CHEBI:46398"/>
        <dbReference type="ChEBI" id="CHEBI:58601"/>
        <dbReference type="ChEBI" id="CHEBI:58885"/>
        <dbReference type="EC" id="2.7.7.9"/>
    </reaction>
</comment>
<dbReference type="InterPro" id="IPR005835">
    <property type="entry name" value="NTP_transferase_dom"/>
</dbReference>
<dbReference type="NCBIfam" id="TIGR01099">
    <property type="entry name" value="galU"/>
    <property type="match status" value="1"/>
</dbReference>
<organism evidence="9 10">
    <name type="scientific">Tetragenococcus muriaticus 3MR10-3</name>
    <dbReference type="NCBI Taxonomy" id="1302648"/>
    <lineage>
        <taxon>Bacteria</taxon>
        <taxon>Bacillati</taxon>
        <taxon>Bacillota</taxon>
        <taxon>Bacilli</taxon>
        <taxon>Lactobacillales</taxon>
        <taxon>Enterococcaceae</taxon>
        <taxon>Tetragenococcus</taxon>
    </lineage>
</organism>
<dbReference type="Gene3D" id="3.90.550.10">
    <property type="entry name" value="Spore Coat Polysaccharide Biosynthesis Protein SpsA, Chain A"/>
    <property type="match status" value="1"/>
</dbReference>